<accession>I3SGN3</accession>
<protein>
    <submittedName>
        <fullName evidence="1">Uncharacterized protein</fullName>
    </submittedName>
</protein>
<evidence type="ECO:0000313" key="1">
    <source>
        <dbReference type="EMBL" id="AFK39425.1"/>
    </source>
</evidence>
<name>I3SGN3_LOTJA</name>
<reference evidence="1" key="1">
    <citation type="submission" date="2012-05" db="EMBL/GenBank/DDBJ databases">
        <authorList>
            <person name="Krishnakumar V."/>
            <person name="Cheung F."/>
            <person name="Xiao Y."/>
            <person name="Chan A."/>
            <person name="Moskal W.A."/>
            <person name="Town C.D."/>
        </authorList>
    </citation>
    <scope>NUCLEOTIDE SEQUENCE</scope>
</reference>
<organism evidence="1">
    <name type="scientific">Lotus japonicus</name>
    <name type="common">Lotus corniculatus var. japonicus</name>
    <dbReference type="NCBI Taxonomy" id="34305"/>
    <lineage>
        <taxon>Eukaryota</taxon>
        <taxon>Viridiplantae</taxon>
        <taxon>Streptophyta</taxon>
        <taxon>Embryophyta</taxon>
        <taxon>Tracheophyta</taxon>
        <taxon>Spermatophyta</taxon>
        <taxon>Magnoliopsida</taxon>
        <taxon>eudicotyledons</taxon>
        <taxon>Gunneridae</taxon>
        <taxon>Pentapetalae</taxon>
        <taxon>rosids</taxon>
        <taxon>fabids</taxon>
        <taxon>Fabales</taxon>
        <taxon>Fabaceae</taxon>
        <taxon>Papilionoideae</taxon>
        <taxon>50 kb inversion clade</taxon>
        <taxon>NPAAA clade</taxon>
        <taxon>Hologalegina</taxon>
        <taxon>robinioid clade</taxon>
        <taxon>Loteae</taxon>
        <taxon>Lotus</taxon>
    </lineage>
</organism>
<sequence length="11" mass="1214">MQIFRSAMGSS</sequence>
<dbReference type="EMBL" id="BT139630">
    <property type="protein sequence ID" value="AFK39425.1"/>
    <property type="molecule type" value="mRNA"/>
</dbReference>
<proteinExistence type="evidence at transcript level"/>